<proteinExistence type="predicted"/>
<sequence length="27" mass="3226">MRCIMTANQSLWMFFWFGYGLSLGEHV</sequence>
<evidence type="ECO:0000313" key="1">
    <source>
        <dbReference type="EMBL" id="JAH06574.1"/>
    </source>
</evidence>
<reference evidence="1" key="1">
    <citation type="submission" date="2014-11" db="EMBL/GenBank/DDBJ databases">
        <authorList>
            <person name="Amaro Gonzalez C."/>
        </authorList>
    </citation>
    <scope>NUCLEOTIDE SEQUENCE</scope>
</reference>
<dbReference type="EMBL" id="GBXM01102003">
    <property type="protein sequence ID" value="JAH06574.1"/>
    <property type="molecule type" value="Transcribed_RNA"/>
</dbReference>
<accession>A0A0E9PPY3</accession>
<name>A0A0E9PPY3_ANGAN</name>
<reference evidence="1" key="2">
    <citation type="journal article" date="2015" name="Fish Shellfish Immunol.">
        <title>Early steps in the European eel (Anguilla anguilla)-Vibrio vulnificus interaction in the gills: Role of the RtxA13 toxin.</title>
        <authorList>
            <person name="Callol A."/>
            <person name="Pajuelo D."/>
            <person name="Ebbesson L."/>
            <person name="Teles M."/>
            <person name="MacKenzie S."/>
            <person name="Amaro C."/>
        </authorList>
    </citation>
    <scope>NUCLEOTIDE SEQUENCE</scope>
</reference>
<protein>
    <submittedName>
        <fullName evidence="1">Uncharacterized protein</fullName>
    </submittedName>
</protein>
<organism evidence="1">
    <name type="scientific">Anguilla anguilla</name>
    <name type="common">European freshwater eel</name>
    <name type="synonym">Muraena anguilla</name>
    <dbReference type="NCBI Taxonomy" id="7936"/>
    <lineage>
        <taxon>Eukaryota</taxon>
        <taxon>Metazoa</taxon>
        <taxon>Chordata</taxon>
        <taxon>Craniata</taxon>
        <taxon>Vertebrata</taxon>
        <taxon>Euteleostomi</taxon>
        <taxon>Actinopterygii</taxon>
        <taxon>Neopterygii</taxon>
        <taxon>Teleostei</taxon>
        <taxon>Anguilliformes</taxon>
        <taxon>Anguillidae</taxon>
        <taxon>Anguilla</taxon>
    </lineage>
</organism>
<dbReference type="AlphaFoldDB" id="A0A0E9PPY3"/>